<reference evidence="2" key="1">
    <citation type="submission" date="2014-09" db="EMBL/GenBank/DDBJ databases">
        <authorList>
            <person name="Magalhaes I.L.F."/>
            <person name="Oliveira U."/>
            <person name="Santos F.R."/>
            <person name="Vidigal T.H.D.A."/>
            <person name="Brescovit A.D."/>
            <person name="Santos A.J."/>
        </authorList>
    </citation>
    <scope>NUCLEOTIDE SEQUENCE</scope>
    <source>
        <tissue evidence="2">Shoot tissue taken approximately 20 cm above the soil surface</tissue>
    </source>
</reference>
<feature type="transmembrane region" description="Helical" evidence="1">
    <location>
        <begin position="15"/>
        <end position="37"/>
    </location>
</feature>
<evidence type="ECO:0000313" key="2">
    <source>
        <dbReference type="EMBL" id="JAD64406.1"/>
    </source>
</evidence>
<dbReference type="AlphaFoldDB" id="A0A0A9BLZ8"/>
<keyword evidence="1" id="KW-1133">Transmembrane helix</keyword>
<dbReference type="PROSITE" id="PS51257">
    <property type="entry name" value="PROKAR_LIPOPROTEIN"/>
    <property type="match status" value="1"/>
</dbReference>
<name>A0A0A9BLZ8_ARUDO</name>
<keyword evidence="1" id="KW-0472">Membrane</keyword>
<keyword evidence="1" id="KW-0812">Transmembrane</keyword>
<dbReference type="EMBL" id="GBRH01233489">
    <property type="protein sequence ID" value="JAD64406.1"/>
    <property type="molecule type" value="Transcribed_RNA"/>
</dbReference>
<organism evidence="2">
    <name type="scientific">Arundo donax</name>
    <name type="common">Giant reed</name>
    <name type="synonym">Donax arundinaceus</name>
    <dbReference type="NCBI Taxonomy" id="35708"/>
    <lineage>
        <taxon>Eukaryota</taxon>
        <taxon>Viridiplantae</taxon>
        <taxon>Streptophyta</taxon>
        <taxon>Embryophyta</taxon>
        <taxon>Tracheophyta</taxon>
        <taxon>Spermatophyta</taxon>
        <taxon>Magnoliopsida</taxon>
        <taxon>Liliopsida</taxon>
        <taxon>Poales</taxon>
        <taxon>Poaceae</taxon>
        <taxon>PACMAD clade</taxon>
        <taxon>Arundinoideae</taxon>
        <taxon>Arundineae</taxon>
        <taxon>Arundo</taxon>
    </lineage>
</organism>
<evidence type="ECO:0000256" key="1">
    <source>
        <dbReference type="SAM" id="Phobius"/>
    </source>
</evidence>
<reference evidence="2" key="2">
    <citation type="journal article" date="2015" name="Data Brief">
        <title>Shoot transcriptome of the giant reed, Arundo donax.</title>
        <authorList>
            <person name="Barrero R.A."/>
            <person name="Guerrero F.D."/>
            <person name="Moolhuijzen P."/>
            <person name="Goolsby J.A."/>
            <person name="Tidwell J."/>
            <person name="Bellgard S.E."/>
            <person name="Bellgard M.I."/>
        </authorList>
    </citation>
    <scope>NUCLEOTIDE SEQUENCE</scope>
    <source>
        <tissue evidence="2">Shoot tissue taken approximately 20 cm above the soil surface</tissue>
    </source>
</reference>
<proteinExistence type="predicted"/>
<sequence length="48" mass="5421">MCCSIPRHCKMDESITLSLLLLASCRTLLLLVVSFLFSSSKLEWCKSL</sequence>
<accession>A0A0A9BLZ8</accession>
<protein>
    <submittedName>
        <fullName evidence="2">Uncharacterized protein</fullName>
    </submittedName>
</protein>